<accession>A0AAW9QB26</accession>
<dbReference type="CDD" id="cd00130">
    <property type="entry name" value="PAS"/>
    <property type="match status" value="2"/>
</dbReference>
<protein>
    <submittedName>
        <fullName evidence="7">EAL domain-containing protein</fullName>
    </submittedName>
</protein>
<dbReference type="NCBIfam" id="TIGR00229">
    <property type="entry name" value="sensory_box"/>
    <property type="match status" value="2"/>
</dbReference>
<evidence type="ECO:0000313" key="8">
    <source>
        <dbReference type="Proteomes" id="UP001336250"/>
    </source>
</evidence>
<keyword evidence="8" id="KW-1185">Reference proteome</keyword>
<dbReference type="PROSITE" id="PS50887">
    <property type="entry name" value="GGDEF"/>
    <property type="match status" value="1"/>
</dbReference>
<dbReference type="PROSITE" id="PS50113">
    <property type="entry name" value="PAC"/>
    <property type="match status" value="2"/>
</dbReference>
<dbReference type="Pfam" id="PF08448">
    <property type="entry name" value="PAS_4"/>
    <property type="match status" value="1"/>
</dbReference>
<dbReference type="Pfam" id="PF00563">
    <property type="entry name" value="EAL"/>
    <property type="match status" value="1"/>
</dbReference>
<dbReference type="InterPro" id="IPR013656">
    <property type="entry name" value="PAS_4"/>
</dbReference>
<dbReference type="PANTHER" id="PTHR44757:SF2">
    <property type="entry name" value="BIOFILM ARCHITECTURE MAINTENANCE PROTEIN MBAA"/>
    <property type="match status" value="1"/>
</dbReference>
<dbReference type="SUPFAM" id="SSF55785">
    <property type="entry name" value="PYP-like sensor domain (PAS domain)"/>
    <property type="match status" value="2"/>
</dbReference>
<dbReference type="InterPro" id="IPR013655">
    <property type="entry name" value="PAS_fold_3"/>
</dbReference>
<dbReference type="Proteomes" id="UP001336250">
    <property type="component" value="Unassembled WGS sequence"/>
</dbReference>
<dbReference type="InterPro" id="IPR029787">
    <property type="entry name" value="Nucleotide_cyclase"/>
</dbReference>
<evidence type="ECO:0000259" key="6">
    <source>
        <dbReference type="PROSITE" id="PS50887"/>
    </source>
</evidence>
<dbReference type="InterPro" id="IPR052155">
    <property type="entry name" value="Biofilm_reg_signaling"/>
</dbReference>
<keyword evidence="2" id="KW-0472">Membrane</keyword>
<keyword evidence="2" id="KW-0812">Transmembrane</keyword>
<dbReference type="Gene3D" id="3.30.450.20">
    <property type="entry name" value="PAS domain"/>
    <property type="match status" value="2"/>
</dbReference>
<dbReference type="SMART" id="SM00086">
    <property type="entry name" value="PAC"/>
    <property type="match status" value="2"/>
</dbReference>
<dbReference type="InterPro" id="IPR000160">
    <property type="entry name" value="GGDEF_dom"/>
</dbReference>
<feature type="domain" description="PAS" evidence="3">
    <location>
        <begin position="423"/>
        <end position="466"/>
    </location>
</feature>
<dbReference type="InterPro" id="IPR043128">
    <property type="entry name" value="Rev_trsase/Diguanyl_cyclase"/>
</dbReference>
<comment type="caution">
    <text evidence="7">The sequence shown here is derived from an EMBL/GenBank/DDBJ whole genome shotgun (WGS) entry which is preliminary data.</text>
</comment>
<dbReference type="InterPro" id="IPR001633">
    <property type="entry name" value="EAL_dom"/>
</dbReference>
<dbReference type="CDD" id="cd01948">
    <property type="entry name" value="EAL"/>
    <property type="match status" value="1"/>
</dbReference>
<dbReference type="SMART" id="SM00091">
    <property type="entry name" value="PAS"/>
    <property type="match status" value="2"/>
</dbReference>
<dbReference type="SUPFAM" id="SSF141868">
    <property type="entry name" value="EAL domain-like"/>
    <property type="match status" value="1"/>
</dbReference>
<dbReference type="EMBL" id="JAZIBG010000024">
    <property type="protein sequence ID" value="MEF7614430.1"/>
    <property type="molecule type" value="Genomic_DNA"/>
</dbReference>
<feature type="transmembrane region" description="Helical" evidence="2">
    <location>
        <begin position="269"/>
        <end position="287"/>
    </location>
</feature>
<dbReference type="Pfam" id="PF00990">
    <property type="entry name" value="GGDEF"/>
    <property type="match status" value="1"/>
</dbReference>
<name>A0AAW9QB26_9BURK</name>
<feature type="domain" description="GGDEF" evidence="6">
    <location>
        <begin position="582"/>
        <end position="715"/>
    </location>
</feature>
<dbReference type="Gene3D" id="3.30.70.270">
    <property type="match status" value="1"/>
</dbReference>
<dbReference type="CDD" id="cd01949">
    <property type="entry name" value="GGDEF"/>
    <property type="match status" value="1"/>
</dbReference>
<proteinExistence type="predicted"/>
<dbReference type="Gene3D" id="3.20.20.450">
    <property type="entry name" value="EAL domain"/>
    <property type="match status" value="1"/>
</dbReference>
<dbReference type="InterPro" id="IPR000700">
    <property type="entry name" value="PAS-assoc_C"/>
</dbReference>
<sequence>MRLLTRWPVLVALMFGAYAAALLFNAFQAQAQLRSAAEARVVADSKRVGILMSDVLADRMQDAAGLAELPEIRSYLANKSLGMSGRYGLDANLGAIEAAFHGERSRQTTRGGLVSAQIAFYDEEGRLLAEMVPGAPPRIAPAEGPASPQQSVDRAAARLVTTVPVIHKDTAAGTVVTVAELAPLTRSLIASDTYRELLLTDRGEELKLAAASGLGAELLRRLAAMPAHTPVPIDGGLLAINSPVAGAGLTVVSLLAAADVYNHLTSRPMLYAACAVPLLLLLAALMYERMRSRTERLQFALDGGGECVWEWEIERGRWRYSPGWLRMLGLSAAAAGTSLRAWEERIHPDDRHRALAELRGHLGGTRDTYDSEHRVRTGEGRWLWVHDSGIVARRTRNGAPATMVGTCSDIGERKQVEASLLSSEQRLRTIYNGIGEALLILDLQADRILDGNDRVLEMFGCTREALYSLTFASLGEGTPMSCAPEIEQWASKAAGGTPQSFEWRARARDGREFWVDVSMRRADLGESEDRLLVLMRDISERKESEETIWRQANFDGLTGLPNRRMFHARLEQEIRQSRRTGTPMAVMFLDLDRFKEINDTLGHHIGDVLLLEAARRVGLCVRESDLVARLGGDEFTVVLTGLQDLDGVDRAAQAILDKLSEPFELDDERVYITASIGITLYPRDAADAHTLLKQADQAMYAAKAQGRNRFSHFTPSMQTASQSRLRLAGDLRAAIGGPQFRLLYQPIVDLRTGALRKAEALLRWQHPARGAVSPSEFIPVAEETGLIVELGDWVFRETARQVQAWQLRHGIDLEVSFNVSPVQFHRMDGLQAQWARHLREIGLPQRSLTLEITEGLLLDANQAVTEQLLKFRDAGLRVAIDDFGTGYSSLSYLKKFTIDYLKIDQSFVRNLSPDSEDMTLCEAIIAMAHKLGIQVIAEGVESEAQQALLARAGCDFGQGYALSRPLEAQAFDALLARRAERPARPAAAGLGGAAAQSATVRPASGARVRRRPRPLSTRW</sequence>
<evidence type="ECO:0000256" key="1">
    <source>
        <dbReference type="SAM" id="MobiDB-lite"/>
    </source>
</evidence>
<dbReference type="FunFam" id="3.30.70.270:FF:000001">
    <property type="entry name" value="Diguanylate cyclase domain protein"/>
    <property type="match status" value="1"/>
</dbReference>
<feature type="domain" description="PAC" evidence="4">
    <location>
        <begin position="499"/>
        <end position="550"/>
    </location>
</feature>
<feature type="domain" description="PAC" evidence="4">
    <location>
        <begin position="369"/>
        <end position="422"/>
    </location>
</feature>
<organism evidence="7 8">
    <name type="scientific">Aquincola agrisoli</name>
    <dbReference type="NCBI Taxonomy" id="3119538"/>
    <lineage>
        <taxon>Bacteria</taxon>
        <taxon>Pseudomonadati</taxon>
        <taxon>Pseudomonadota</taxon>
        <taxon>Betaproteobacteria</taxon>
        <taxon>Burkholderiales</taxon>
        <taxon>Sphaerotilaceae</taxon>
        <taxon>Aquincola</taxon>
    </lineage>
</organism>
<feature type="domain" description="EAL" evidence="5">
    <location>
        <begin position="724"/>
        <end position="979"/>
    </location>
</feature>
<dbReference type="AlphaFoldDB" id="A0AAW9QB26"/>
<dbReference type="SUPFAM" id="SSF55073">
    <property type="entry name" value="Nucleotide cyclase"/>
    <property type="match status" value="1"/>
</dbReference>
<dbReference type="SMART" id="SM00267">
    <property type="entry name" value="GGDEF"/>
    <property type="match status" value="1"/>
</dbReference>
<gene>
    <name evidence="7" type="ORF">V4F39_10965</name>
</gene>
<keyword evidence="2" id="KW-1133">Transmembrane helix</keyword>
<evidence type="ECO:0000313" key="7">
    <source>
        <dbReference type="EMBL" id="MEF7614430.1"/>
    </source>
</evidence>
<dbReference type="Pfam" id="PF08447">
    <property type="entry name" value="PAS_3"/>
    <property type="match status" value="1"/>
</dbReference>
<dbReference type="InterPro" id="IPR035919">
    <property type="entry name" value="EAL_sf"/>
</dbReference>
<dbReference type="InterPro" id="IPR001610">
    <property type="entry name" value="PAC"/>
</dbReference>
<dbReference type="SMART" id="SM00052">
    <property type="entry name" value="EAL"/>
    <property type="match status" value="1"/>
</dbReference>
<feature type="region of interest" description="Disordered" evidence="1">
    <location>
        <begin position="986"/>
        <end position="1019"/>
    </location>
</feature>
<dbReference type="InterPro" id="IPR000014">
    <property type="entry name" value="PAS"/>
</dbReference>
<reference evidence="7 8" key="1">
    <citation type="submission" date="2024-02" db="EMBL/GenBank/DDBJ databases">
        <title>Genome sequence of Aquincola sp. MAHUQ-54.</title>
        <authorList>
            <person name="Huq M.A."/>
        </authorList>
    </citation>
    <scope>NUCLEOTIDE SEQUENCE [LARGE SCALE GENOMIC DNA]</scope>
    <source>
        <strain evidence="7 8">MAHUQ-54</strain>
    </source>
</reference>
<dbReference type="RefSeq" id="WP_332289408.1">
    <property type="nucleotide sequence ID" value="NZ_JAZIBG010000024.1"/>
</dbReference>
<evidence type="ECO:0000256" key="2">
    <source>
        <dbReference type="SAM" id="Phobius"/>
    </source>
</evidence>
<evidence type="ECO:0000259" key="5">
    <source>
        <dbReference type="PROSITE" id="PS50883"/>
    </source>
</evidence>
<evidence type="ECO:0000259" key="4">
    <source>
        <dbReference type="PROSITE" id="PS50113"/>
    </source>
</evidence>
<dbReference type="PANTHER" id="PTHR44757">
    <property type="entry name" value="DIGUANYLATE CYCLASE DGCP"/>
    <property type="match status" value="1"/>
</dbReference>
<dbReference type="GO" id="GO:0003824">
    <property type="term" value="F:catalytic activity"/>
    <property type="evidence" value="ECO:0007669"/>
    <property type="project" value="UniProtKB-ARBA"/>
</dbReference>
<dbReference type="PROSITE" id="PS50883">
    <property type="entry name" value="EAL"/>
    <property type="match status" value="1"/>
</dbReference>
<evidence type="ECO:0000259" key="3">
    <source>
        <dbReference type="PROSITE" id="PS50112"/>
    </source>
</evidence>
<dbReference type="PROSITE" id="PS50112">
    <property type="entry name" value="PAS"/>
    <property type="match status" value="1"/>
</dbReference>
<dbReference type="NCBIfam" id="TIGR00254">
    <property type="entry name" value="GGDEF"/>
    <property type="match status" value="1"/>
</dbReference>
<dbReference type="InterPro" id="IPR035965">
    <property type="entry name" value="PAS-like_dom_sf"/>
</dbReference>